<keyword evidence="4" id="KW-0949">S-adenosyl-L-methionine</keyword>
<comment type="catalytic activity">
    <reaction evidence="5">
        <text>a 2'-deoxyadenosine in DNA + S-adenosyl-L-methionine = an N(6)-methyl-2'-deoxyadenosine in DNA + S-adenosyl-L-homocysteine + H(+)</text>
        <dbReference type="Rhea" id="RHEA:15197"/>
        <dbReference type="Rhea" id="RHEA-COMP:12418"/>
        <dbReference type="Rhea" id="RHEA-COMP:12419"/>
        <dbReference type="ChEBI" id="CHEBI:15378"/>
        <dbReference type="ChEBI" id="CHEBI:57856"/>
        <dbReference type="ChEBI" id="CHEBI:59789"/>
        <dbReference type="ChEBI" id="CHEBI:90615"/>
        <dbReference type="ChEBI" id="CHEBI:90616"/>
        <dbReference type="EC" id="2.1.1.72"/>
    </reaction>
</comment>
<dbReference type="EMBL" id="MHUG01000005">
    <property type="protein sequence ID" value="OHA73868.1"/>
    <property type="molecule type" value="Genomic_DNA"/>
</dbReference>
<protein>
    <recommendedName>
        <fullName evidence="1">site-specific DNA-methyltransferase (adenine-specific)</fullName>
        <ecNumber evidence="1">2.1.1.72</ecNumber>
    </recommendedName>
</protein>
<evidence type="ECO:0000259" key="6">
    <source>
        <dbReference type="Pfam" id="PF07669"/>
    </source>
</evidence>
<dbReference type="PANTHER" id="PTHR33841:SF1">
    <property type="entry name" value="DNA METHYLTRANSFERASE A"/>
    <property type="match status" value="1"/>
</dbReference>
<dbReference type="GO" id="GO:0003676">
    <property type="term" value="F:nucleic acid binding"/>
    <property type="evidence" value="ECO:0007669"/>
    <property type="project" value="InterPro"/>
</dbReference>
<proteinExistence type="predicted"/>
<accession>A0A1G2RMZ3</accession>
<dbReference type="InterPro" id="IPR002052">
    <property type="entry name" value="DNA_methylase_N6_adenine_CS"/>
</dbReference>
<comment type="caution">
    <text evidence="7">The sequence shown here is derived from an EMBL/GenBank/DDBJ whole genome shotgun (WGS) entry which is preliminary data.</text>
</comment>
<evidence type="ECO:0000256" key="3">
    <source>
        <dbReference type="ARBA" id="ARBA00022679"/>
    </source>
</evidence>
<dbReference type="GO" id="GO:0009007">
    <property type="term" value="F:site-specific DNA-methyltransferase (adenine-specific) activity"/>
    <property type="evidence" value="ECO:0007669"/>
    <property type="project" value="UniProtKB-EC"/>
</dbReference>
<dbReference type="EC" id="2.1.1.72" evidence="1"/>
<evidence type="ECO:0000313" key="8">
    <source>
        <dbReference type="Proteomes" id="UP000176917"/>
    </source>
</evidence>
<dbReference type="SUPFAM" id="SSF53335">
    <property type="entry name" value="S-adenosyl-L-methionine-dependent methyltransferases"/>
    <property type="match status" value="1"/>
</dbReference>
<dbReference type="InterPro" id="IPR050953">
    <property type="entry name" value="N4_N6_ade-DNA_methylase"/>
</dbReference>
<dbReference type="PANTHER" id="PTHR33841">
    <property type="entry name" value="DNA METHYLTRANSFERASE YEEA-RELATED"/>
    <property type="match status" value="1"/>
</dbReference>
<dbReference type="Pfam" id="PF07669">
    <property type="entry name" value="Eco57I"/>
    <property type="match status" value="1"/>
</dbReference>
<evidence type="ECO:0000256" key="1">
    <source>
        <dbReference type="ARBA" id="ARBA00011900"/>
    </source>
</evidence>
<evidence type="ECO:0000256" key="2">
    <source>
        <dbReference type="ARBA" id="ARBA00022603"/>
    </source>
</evidence>
<dbReference type="Proteomes" id="UP000176917">
    <property type="component" value="Unassembled WGS sequence"/>
</dbReference>
<feature type="domain" description="Type II methyltransferase M.TaqI-like" evidence="6">
    <location>
        <begin position="41"/>
        <end position="154"/>
    </location>
</feature>
<dbReference type="AlphaFoldDB" id="A0A1G2RMZ3"/>
<evidence type="ECO:0000256" key="4">
    <source>
        <dbReference type="ARBA" id="ARBA00022691"/>
    </source>
</evidence>
<sequence>MRQRFTNAQKDILNKSLSNFGKATGELTLKLSLWDPFSNTASPWFDPEWMFGLDHKFNIVIGNPPYLESRHPSFSTESKEALQDAAEARWQDDSQYIAKGADLLVYFYERGISLIANDGFLVFIVQNSWLDTDYGKKFQQFLLKHTNVKSIVDSDLKHFDGPNINTVITIFSGKTPRGDNEVVFSRFGTTHTELHRLSYSNPLLQEIKWGVMLVASEEVLGLFDLIRKRGKLIESIGLSVGQGLNLSKSAMVDASITTQFPFLNGKLLPFMNTADGAPFELTETRNFLVNGTNLSPDELSQLEAAEIEPFDPRSTTKVPPLLILPRGVSRHFAALNPIGAYTGSAVEIYDSNATEEMKMNLWCFLNSSVAWLLREVSGRKNLGGGLLKAEATDLKSIPVYFDFGALEKIKEVYERVRTRQAKPTLEEIETDEHKTIDNIVFEYLGISDDKKKELVAELKQVISRRSDKAKT</sequence>
<name>A0A1G2RMZ3_9BACT</name>
<dbReference type="GO" id="GO:0032259">
    <property type="term" value="P:methylation"/>
    <property type="evidence" value="ECO:0007669"/>
    <property type="project" value="UniProtKB-KW"/>
</dbReference>
<reference evidence="7 8" key="1">
    <citation type="journal article" date="2016" name="Nat. Commun.">
        <title>Thousands of microbial genomes shed light on interconnected biogeochemical processes in an aquifer system.</title>
        <authorList>
            <person name="Anantharaman K."/>
            <person name="Brown C.T."/>
            <person name="Hug L.A."/>
            <person name="Sharon I."/>
            <person name="Castelle C.J."/>
            <person name="Probst A.J."/>
            <person name="Thomas B.C."/>
            <person name="Singh A."/>
            <person name="Wilkins M.J."/>
            <person name="Karaoz U."/>
            <person name="Brodie E.L."/>
            <person name="Williams K.H."/>
            <person name="Hubbard S.S."/>
            <person name="Banfield J.F."/>
        </authorList>
    </citation>
    <scope>NUCLEOTIDE SEQUENCE [LARGE SCALE GENOMIC DNA]</scope>
</reference>
<organism evidence="7 8">
    <name type="scientific">Candidatus Wildermuthbacteria bacterium RIFCSPLOWO2_01_FULL_48_16</name>
    <dbReference type="NCBI Taxonomy" id="1802461"/>
    <lineage>
        <taxon>Bacteria</taxon>
        <taxon>Candidatus Wildermuthiibacteriota</taxon>
    </lineage>
</organism>
<evidence type="ECO:0000313" key="7">
    <source>
        <dbReference type="EMBL" id="OHA73868.1"/>
    </source>
</evidence>
<dbReference type="PROSITE" id="PS00092">
    <property type="entry name" value="N6_MTASE"/>
    <property type="match status" value="1"/>
</dbReference>
<evidence type="ECO:0000256" key="5">
    <source>
        <dbReference type="ARBA" id="ARBA00047942"/>
    </source>
</evidence>
<keyword evidence="3" id="KW-0808">Transferase</keyword>
<dbReference type="InterPro" id="IPR029063">
    <property type="entry name" value="SAM-dependent_MTases_sf"/>
</dbReference>
<keyword evidence="2" id="KW-0489">Methyltransferase</keyword>
<dbReference type="InterPro" id="IPR011639">
    <property type="entry name" value="MethylTrfase_TaqI-like_dom"/>
</dbReference>
<dbReference type="Gene3D" id="3.40.50.150">
    <property type="entry name" value="Vaccinia Virus protein VP39"/>
    <property type="match status" value="1"/>
</dbReference>
<dbReference type="GO" id="GO:0006304">
    <property type="term" value="P:DNA modification"/>
    <property type="evidence" value="ECO:0007669"/>
    <property type="project" value="InterPro"/>
</dbReference>
<gene>
    <name evidence="7" type="ORF">A3B24_03300</name>
</gene>